<dbReference type="EMBL" id="QUSG01000038">
    <property type="protein sequence ID" value="KAA3519270.1"/>
    <property type="molecule type" value="Genomic_DNA"/>
</dbReference>
<evidence type="ECO:0000313" key="3">
    <source>
        <dbReference type="Proteomes" id="UP000436692"/>
    </source>
</evidence>
<proteinExistence type="predicted"/>
<dbReference type="AlphaFoldDB" id="A0A368NIT5"/>
<organism evidence="1 4">
    <name type="scientific">Agrobacterium vitis</name>
    <name type="common">Rhizobium vitis</name>
    <dbReference type="NCBI Taxonomy" id="373"/>
    <lineage>
        <taxon>Bacteria</taxon>
        <taxon>Pseudomonadati</taxon>
        <taxon>Pseudomonadota</taxon>
        <taxon>Alphaproteobacteria</taxon>
        <taxon>Hyphomicrobiales</taxon>
        <taxon>Rhizobiaceae</taxon>
        <taxon>Rhizobium/Agrobacterium group</taxon>
        <taxon>Agrobacterium</taxon>
    </lineage>
</organism>
<dbReference type="Proteomes" id="UP000436911">
    <property type="component" value="Unassembled WGS sequence"/>
</dbReference>
<accession>A0A368NIT5</accession>
<protein>
    <submittedName>
        <fullName evidence="1">Uncharacterized protein</fullName>
    </submittedName>
</protein>
<evidence type="ECO:0000313" key="4">
    <source>
        <dbReference type="Proteomes" id="UP000436911"/>
    </source>
</evidence>
<evidence type="ECO:0000313" key="1">
    <source>
        <dbReference type="EMBL" id="KAA3519270.1"/>
    </source>
</evidence>
<sequence>MVEEQTAASHSLACEATALLELPEQFRFDDVKQAPTSSNCVHHCPADGTAWRGPHVLPLPATQGSALGPAKA</sequence>
<name>A0A368NIT5_AGRVI</name>
<reference evidence="2 3" key="2">
    <citation type="submission" date="2019-12" db="EMBL/GenBank/DDBJ databases">
        <title>Whole-genome sequencing of Allorhizobium vitis.</title>
        <authorList>
            <person name="Gan H.M."/>
            <person name="Szegedi E."/>
            <person name="Burr T."/>
            <person name="Savka M.A."/>
        </authorList>
    </citation>
    <scope>NUCLEOTIDE SEQUENCE [LARGE SCALE GENOMIC DNA]</scope>
    <source>
        <strain evidence="2 3">CG989</strain>
    </source>
</reference>
<gene>
    <name evidence="1" type="ORF">DXT89_26285</name>
    <name evidence="2" type="ORF">GOZ95_26150</name>
</gene>
<dbReference type="OrthoDB" id="8410300at2"/>
<dbReference type="Proteomes" id="UP000436692">
    <property type="component" value="Unassembled WGS sequence"/>
</dbReference>
<dbReference type="EMBL" id="WPHM01000023">
    <property type="protein sequence ID" value="MUZ60915.1"/>
    <property type="molecule type" value="Genomic_DNA"/>
</dbReference>
<comment type="caution">
    <text evidence="1">The sequence shown here is derived from an EMBL/GenBank/DDBJ whole genome shotgun (WGS) entry which is preliminary data.</text>
</comment>
<evidence type="ECO:0000313" key="2">
    <source>
        <dbReference type="EMBL" id="MUZ60915.1"/>
    </source>
</evidence>
<reference evidence="1 4" key="1">
    <citation type="submission" date="2018-08" db="EMBL/GenBank/DDBJ databases">
        <title>Genome sequencing of Agrobacterium vitis strain ICMP 10754.</title>
        <authorList>
            <person name="Visnovsky S.B."/>
            <person name="Pitman A.R."/>
        </authorList>
    </citation>
    <scope>NUCLEOTIDE SEQUENCE [LARGE SCALE GENOMIC DNA]</scope>
    <source>
        <strain evidence="1 4">ICMP 10754</strain>
    </source>
</reference>